<keyword evidence="1" id="KW-1133">Transmembrane helix</keyword>
<sequence>MRMGLGATPALVAMGIAMGVTALVWVPASILLLRRRGRFGWGTASLSFAALLYACGLLAYTLFPTGACYPPLSAQLVPGAFVPDVLDAGGVALSNPALRQVLLNVLLFVPFGMLVRRRGRPGVALTTALGAAASVLVELTQLTGTFGLAACQYRLLDVDDVLLNGAGALVGALAAPLVWRLPGQPDARLRALPRPLTAWRRLGAMAIDVGVSIGVGGAVMVLGIGGVGVVAILSSGVGTGTVTGTAGEAPVALVGAIAAVVGASGGLAAAVVHLLVVLRTGRTVGELAGWLDARLETGERAGAGRRVGRWALGIGGWTLASTFAFDPATQTLVAGWAIAAIVLAFRSRAHSGLALRLTQQVARDVRDPR</sequence>
<dbReference type="Proteomes" id="UP001501599">
    <property type="component" value="Unassembled WGS sequence"/>
</dbReference>
<dbReference type="Pfam" id="PF04892">
    <property type="entry name" value="VanZ"/>
    <property type="match status" value="1"/>
</dbReference>
<keyword evidence="4" id="KW-1185">Reference proteome</keyword>
<accession>A0ABP5MB91</accession>
<feature type="domain" description="VanZ-like" evidence="2">
    <location>
        <begin position="51"/>
        <end position="177"/>
    </location>
</feature>
<dbReference type="RefSeq" id="WP_344340223.1">
    <property type="nucleotide sequence ID" value="NZ_BAAAQT010000005.1"/>
</dbReference>
<evidence type="ECO:0000256" key="1">
    <source>
        <dbReference type="SAM" id="Phobius"/>
    </source>
</evidence>
<gene>
    <name evidence="3" type="ORF">GCM10009846_06290</name>
</gene>
<feature type="transmembrane region" description="Helical" evidence="1">
    <location>
        <begin position="202"/>
        <end position="233"/>
    </location>
</feature>
<dbReference type="PANTHER" id="PTHR36834:SF1">
    <property type="entry name" value="INTEGRAL MEMBRANE PROTEIN"/>
    <property type="match status" value="1"/>
</dbReference>
<feature type="transmembrane region" description="Helical" evidence="1">
    <location>
        <begin position="253"/>
        <end position="278"/>
    </location>
</feature>
<evidence type="ECO:0000259" key="2">
    <source>
        <dbReference type="Pfam" id="PF04892"/>
    </source>
</evidence>
<proteinExistence type="predicted"/>
<organism evidence="3 4">
    <name type="scientific">Agrococcus versicolor</name>
    <dbReference type="NCBI Taxonomy" id="501482"/>
    <lineage>
        <taxon>Bacteria</taxon>
        <taxon>Bacillati</taxon>
        <taxon>Actinomycetota</taxon>
        <taxon>Actinomycetes</taxon>
        <taxon>Micrococcales</taxon>
        <taxon>Microbacteriaceae</taxon>
        <taxon>Agrococcus</taxon>
    </lineage>
</organism>
<feature type="transmembrane region" description="Helical" evidence="1">
    <location>
        <begin position="12"/>
        <end position="33"/>
    </location>
</feature>
<dbReference type="PANTHER" id="PTHR36834">
    <property type="entry name" value="MEMBRANE PROTEIN-RELATED"/>
    <property type="match status" value="1"/>
</dbReference>
<dbReference type="InterPro" id="IPR053150">
    <property type="entry name" value="Teicoplanin_resist-assoc"/>
</dbReference>
<evidence type="ECO:0000313" key="4">
    <source>
        <dbReference type="Proteomes" id="UP001501599"/>
    </source>
</evidence>
<dbReference type="EMBL" id="BAAAQT010000005">
    <property type="protein sequence ID" value="GAA2171658.1"/>
    <property type="molecule type" value="Genomic_DNA"/>
</dbReference>
<feature type="transmembrane region" description="Helical" evidence="1">
    <location>
        <begin position="122"/>
        <end position="141"/>
    </location>
</feature>
<evidence type="ECO:0000313" key="3">
    <source>
        <dbReference type="EMBL" id="GAA2171658.1"/>
    </source>
</evidence>
<keyword evidence="1" id="KW-0472">Membrane</keyword>
<feature type="transmembrane region" description="Helical" evidence="1">
    <location>
        <begin position="45"/>
        <end position="63"/>
    </location>
</feature>
<feature type="transmembrane region" description="Helical" evidence="1">
    <location>
        <begin position="97"/>
        <end position="115"/>
    </location>
</feature>
<dbReference type="InterPro" id="IPR006976">
    <property type="entry name" value="VanZ-like"/>
</dbReference>
<keyword evidence="1" id="KW-0812">Transmembrane</keyword>
<comment type="caution">
    <text evidence="3">The sequence shown here is derived from an EMBL/GenBank/DDBJ whole genome shotgun (WGS) entry which is preliminary data.</text>
</comment>
<name>A0ABP5MB91_9MICO</name>
<reference evidence="4" key="1">
    <citation type="journal article" date="2019" name="Int. J. Syst. Evol. Microbiol.">
        <title>The Global Catalogue of Microorganisms (GCM) 10K type strain sequencing project: providing services to taxonomists for standard genome sequencing and annotation.</title>
        <authorList>
            <consortium name="The Broad Institute Genomics Platform"/>
            <consortium name="The Broad Institute Genome Sequencing Center for Infectious Disease"/>
            <person name="Wu L."/>
            <person name="Ma J."/>
        </authorList>
    </citation>
    <scope>NUCLEOTIDE SEQUENCE [LARGE SCALE GENOMIC DNA]</scope>
    <source>
        <strain evidence="4">JCM 16026</strain>
    </source>
</reference>
<protein>
    <recommendedName>
        <fullName evidence="2">VanZ-like domain-containing protein</fullName>
    </recommendedName>
</protein>
<feature type="transmembrane region" description="Helical" evidence="1">
    <location>
        <begin position="161"/>
        <end position="181"/>
    </location>
</feature>